<feature type="domain" description="BPTI/Kunitz inhibitor" evidence="3">
    <location>
        <begin position="169"/>
        <end position="222"/>
    </location>
</feature>
<evidence type="ECO:0000313" key="5">
    <source>
        <dbReference type="Proteomes" id="UP001201812"/>
    </source>
</evidence>
<evidence type="ECO:0000259" key="3">
    <source>
        <dbReference type="PROSITE" id="PS50279"/>
    </source>
</evidence>
<feature type="signal peptide" evidence="2">
    <location>
        <begin position="1"/>
        <end position="25"/>
    </location>
</feature>
<dbReference type="SMART" id="SM00131">
    <property type="entry name" value="KU"/>
    <property type="match status" value="1"/>
</dbReference>
<dbReference type="EMBL" id="JAKKPZ010000003">
    <property type="protein sequence ID" value="KAI1723945.1"/>
    <property type="molecule type" value="Genomic_DNA"/>
</dbReference>
<keyword evidence="2" id="KW-0732">Signal</keyword>
<gene>
    <name evidence="4" type="ORF">DdX_04128</name>
</gene>
<dbReference type="Pfam" id="PF00014">
    <property type="entry name" value="Kunitz_BPTI"/>
    <property type="match status" value="1"/>
</dbReference>
<dbReference type="PROSITE" id="PS50279">
    <property type="entry name" value="BPTI_KUNITZ_2"/>
    <property type="match status" value="1"/>
</dbReference>
<feature type="chain" id="PRO_5042289301" evidence="2">
    <location>
        <begin position="26"/>
        <end position="376"/>
    </location>
</feature>
<sequence length="376" mass="39528">MPDNHMKRCLTVLYSALFLILHIKAELPQELDPFLEVLFGTDQCEPFLSDGKYLSVSTVECKPYTCDFPYQLCMRAAESYKDEKANECREVPIQCLTAANGGSAPPHLSSKTTPAAVVGPSPGNGPNVSPVISAKPNSGATGPTQITSPNTGQVPSNGNIGNKQRVPICEQGVPDGRFCGFALKFAYNMETGNCDQFWFPGCRTENTNDNLFNSLAECREATGHCEVHRPAPQVTQPPLPPDTTWRPDAVVPNAYTRQPNAFVPNGPAPGTAGGQPNSYGNFGGQFSQISQLFTGGGLGGGAGPPQPAAGSGAEYGGGALGNAGGGAGVTQPPNFIRLIANTLREVGEKKTGDGSKPPLAMAGEWSNQFTNILQSL</sequence>
<dbReference type="GO" id="GO:0004867">
    <property type="term" value="F:serine-type endopeptidase inhibitor activity"/>
    <property type="evidence" value="ECO:0007669"/>
    <property type="project" value="InterPro"/>
</dbReference>
<evidence type="ECO:0000313" key="4">
    <source>
        <dbReference type="EMBL" id="KAI1723945.1"/>
    </source>
</evidence>
<name>A0AAD4NBD4_9BILA</name>
<proteinExistence type="predicted"/>
<keyword evidence="5" id="KW-1185">Reference proteome</keyword>
<feature type="region of interest" description="Disordered" evidence="1">
    <location>
        <begin position="295"/>
        <end position="314"/>
    </location>
</feature>
<dbReference type="Gene3D" id="4.10.410.10">
    <property type="entry name" value="Pancreatic trypsin inhibitor Kunitz domain"/>
    <property type="match status" value="1"/>
</dbReference>
<dbReference type="InterPro" id="IPR036880">
    <property type="entry name" value="Kunitz_BPTI_sf"/>
</dbReference>
<evidence type="ECO:0000256" key="1">
    <source>
        <dbReference type="SAM" id="MobiDB-lite"/>
    </source>
</evidence>
<dbReference type="InterPro" id="IPR002223">
    <property type="entry name" value="Kunitz_BPTI"/>
</dbReference>
<comment type="caution">
    <text evidence="4">The sequence shown here is derived from an EMBL/GenBank/DDBJ whole genome shotgun (WGS) entry which is preliminary data.</text>
</comment>
<dbReference type="Proteomes" id="UP001201812">
    <property type="component" value="Unassembled WGS sequence"/>
</dbReference>
<evidence type="ECO:0000256" key="2">
    <source>
        <dbReference type="SAM" id="SignalP"/>
    </source>
</evidence>
<dbReference type="AlphaFoldDB" id="A0AAD4NBD4"/>
<protein>
    <submittedName>
        <fullName evidence="4">Kunitz/Bovine pancreatic trypsin inhibitor domain-containing protein</fullName>
    </submittedName>
</protein>
<accession>A0AAD4NBD4</accession>
<feature type="region of interest" description="Disordered" evidence="1">
    <location>
        <begin position="136"/>
        <end position="159"/>
    </location>
</feature>
<organism evidence="4 5">
    <name type="scientific">Ditylenchus destructor</name>
    <dbReference type="NCBI Taxonomy" id="166010"/>
    <lineage>
        <taxon>Eukaryota</taxon>
        <taxon>Metazoa</taxon>
        <taxon>Ecdysozoa</taxon>
        <taxon>Nematoda</taxon>
        <taxon>Chromadorea</taxon>
        <taxon>Rhabditida</taxon>
        <taxon>Tylenchina</taxon>
        <taxon>Tylenchomorpha</taxon>
        <taxon>Sphaerularioidea</taxon>
        <taxon>Anguinidae</taxon>
        <taxon>Anguininae</taxon>
        <taxon>Ditylenchus</taxon>
    </lineage>
</organism>
<dbReference type="SUPFAM" id="SSF57362">
    <property type="entry name" value="BPTI-like"/>
    <property type="match status" value="1"/>
</dbReference>
<reference evidence="4" key="1">
    <citation type="submission" date="2022-01" db="EMBL/GenBank/DDBJ databases">
        <title>Genome Sequence Resource for Two Populations of Ditylenchus destructor, the Migratory Endoparasitic Phytonematode.</title>
        <authorList>
            <person name="Zhang H."/>
            <person name="Lin R."/>
            <person name="Xie B."/>
        </authorList>
    </citation>
    <scope>NUCLEOTIDE SEQUENCE</scope>
    <source>
        <strain evidence="4">BazhouSP</strain>
    </source>
</reference>